<feature type="region of interest" description="Disordered" evidence="1">
    <location>
        <begin position="43"/>
        <end position="93"/>
    </location>
</feature>
<keyword evidence="3" id="KW-1185">Reference proteome</keyword>
<evidence type="ECO:0000313" key="2">
    <source>
        <dbReference type="EMBL" id="KAJ4500382.1"/>
    </source>
</evidence>
<gene>
    <name evidence="2" type="ORF">C8R41DRAFT_484361</name>
</gene>
<feature type="compositionally biased region" description="Basic and acidic residues" evidence="1">
    <location>
        <begin position="57"/>
        <end position="93"/>
    </location>
</feature>
<evidence type="ECO:0000313" key="3">
    <source>
        <dbReference type="Proteomes" id="UP001150217"/>
    </source>
</evidence>
<reference evidence="2" key="1">
    <citation type="submission" date="2022-08" db="EMBL/GenBank/DDBJ databases">
        <title>A Global Phylogenomic Analysis of the Shiitake Genus Lentinula.</title>
        <authorList>
            <consortium name="DOE Joint Genome Institute"/>
            <person name="Sierra-Patev S."/>
            <person name="Min B."/>
            <person name="Naranjo-Ortiz M."/>
            <person name="Looney B."/>
            <person name="Konkel Z."/>
            <person name="Slot J.C."/>
            <person name="Sakamoto Y."/>
            <person name="Steenwyk J.L."/>
            <person name="Rokas A."/>
            <person name="Carro J."/>
            <person name="Camarero S."/>
            <person name="Ferreira P."/>
            <person name="Molpeceres G."/>
            <person name="Ruiz-Duenas F.J."/>
            <person name="Serrano A."/>
            <person name="Henrissat B."/>
            <person name="Drula E."/>
            <person name="Hughes K.W."/>
            <person name="Mata J.L."/>
            <person name="Ishikawa N.K."/>
            <person name="Vargas-Isla R."/>
            <person name="Ushijima S."/>
            <person name="Smith C.A."/>
            <person name="Ahrendt S."/>
            <person name="Andreopoulos W."/>
            <person name="He G."/>
            <person name="Labutti K."/>
            <person name="Lipzen A."/>
            <person name="Ng V."/>
            <person name="Riley R."/>
            <person name="Sandor L."/>
            <person name="Barry K."/>
            <person name="Martinez A.T."/>
            <person name="Xiao Y."/>
            <person name="Gibbons J.G."/>
            <person name="Terashima K."/>
            <person name="Grigoriev I.V."/>
            <person name="Hibbett D.S."/>
        </authorList>
    </citation>
    <scope>NUCLEOTIDE SEQUENCE</scope>
    <source>
        <strain evidence="2">RHP3577 ss4</strain>
    </source>
</reference>
<protein>
    <submittedName>
        <fullName evidence="2">Uncharacterized protein</fullName>
    </submittedName>
</protein>
<organism evidence="2 3">
    <name type="scientific">Lentinula lateritia</name>
    <dbReference type="NCBI Taxonomy" id="40482"/>
    <lineage>
        <taxon>Eukaryota</taxon>
        <taxon>Fungi</taxon>
        <taxon>Dikarya</taxon>
        <taxon>Basidiomycota</taxon>
        <taxon>Agaricomycotina</taxon>
        <taxon>Agaricomycetes</taxon>
        <taxon>Agaricomycetidae</taxon>
        <taxon>Agaricales</taxon>
        <taxon>Marasmiineae</taxon>
        <taxon>Omphalotaceae</taxon>
        <taxon>Lentinula</taxon>
    </lineage>
</organism>
<dbReference type="Proteomes" id="UP001150217">
    <property type="component" value="Unassembled WGS sequence"/>
</dbReference>
<proteinExistence type="predicted"/>
<evidence type="ECO:0000256" key="1">
    <source>
        <dbReference type="SAM" id="MobiDB-lite"/>
    </source>
</evidence>
<name>A0ABQ8VXS1_9AGAR</name>
<comment type="caution">
    <text evidence="2">The sequence shown here is derived from an EMBL/GenBank/DDBJ whole genome shotgun (WGS) entry which is preliminary data.</text>
</comment>
<feature type="compositionally biased region" description="Basic residues" evidence="1">
    <location>
        <begin position="43"/>
        <end position="53"/>
    </location>
</feature>
<dbReference type="EMBL" id="JANVFT010000006">
    <property type="protein sequence ID" value="KAJ4500382.1"/>
    <property type="molecule type" value="Genomic_DNA"/>
</dbReference>
<accession>A0ABQ8VXS1</accession>
<sequence length="93" mass="10813">MFAQARRDYASSMPHVRNIDMMIRIQTKAEIPIVPEQCSMRRLRSHERPRRIAKGSDGAKKLYSENRNLDRCIEGQATRDKSRNQEDGAARKL</sequence>